<name>A0A1J5Q7Q4_9ZZZZ</name>
<dbReference type="EMBL" id="MLJW01001253">
    <property type="protein sequence ID" value="OIQ79218.1"/>
    <property type="molecule type" value="Genomic_DNA"/>
</dbReference>
<reference evidence="1" key="1">
    <citation type="submission" date="2016-10" db="EMBL/GenBank/DDBJ databases">
        <title>Sequence of Gallionella enrichment culture.</title>
        <authorList>
            <person name="Poehlein A."/>
            <person name="Muehling M."/>
            <person name="Daniel R."/>
        </authorList>
    </citation>
    <scope>NUCLEOTIDE SEQUENCE</scope>
</reference>
<proteinExistence type="predicted"/>
<evidence type="ECO:0008006" key="2">
    <source>
        <dbReference type="Google" id="ProtNLM"/>
    </source>
</evidence>
<evidence type="ECO:0000313" key="1">
    <source>
        <dbReference type="EMBL" id="OIQ79218.1"/>
    </source>
</evidence>
<dbReference type="PROSITE" id="PS51257">
    <property type="entry name" value="PROKAR_LIPOPROTEIN"/>
    <property type="match status" value="1"/>
</dbReference>
<comment type="caution">
    <text evidence="1">The sequence shown here is derived from an EMBL/GenBank/DDBJ whole genome shotgun (WGS) entry which is preliminary data.</text>
</comment>
<protein>
    <recommendedName>
        <fullName evidence="2">PKD domain-containing protein</fullName>
    </recommendedName>
</protein>
<dbReference type="AlphaFoldDB" id="A0A1J5Q7Q4"/>
<gene>
    <name evidence="1" type="ORF">GALL_390410</name>
</gene>
<sequence length="303" mass="30980">MLRRALSTVVLGLGMIGATPAYATGSVSCPPDLPACVVTVETPGTPAQSPTTPVAATPGTRVCVIKRTGVAVPCFDANWGWFSNNDGCYYRLRDPQPAPTEAVWAGHYPEGAVYDVSCLDPTNGPATSGGWTWLASAPQGFGATATTPGDVAARAVDQMALVGPAIGITVTPDKTGLVGVPVWLWTAVSPTTWGPNSATASVPGLSVTATARATQIAWDMGDGTVKVCKGPGTAYFRGGIHSPTCEHVYVASSAGQPNGAYRVTATATWEVTWTGGGTSGVLTVTRSSSTTVRIGELQLLVIG</sequence>
<organism evidence="1">
    <name type="scientific">mine drainage metagenome</name>
    <dbReference type="NCBI Taxonomy" id="410659"/>
    <lineage>
        <taxon>unclassified sequences</taxon>
        <taxon>metagenomes</taxon>
        <taxon>ecological metagenomes</taxon>
    </lineage>
</organism>
<accession>A0A1J5Q7Q4</accession>